<keyword evidence="2" id="KW-1185">Reference proteome</keyword>
<dbReference type="EMBL" id="BGPR01023772">
    <property type="protein sequence ID" value="GBN91207.1"/>
    <property type="molecule type" value="Genomic_DNA"/>
</dbReference>
<dbReference type="Proteomes" id="UP000499080">
    <property type="component" value="Unassembled WGS sequence"/>
</dbReference>
<proteinExistence type="predicted"/>
<protein>
    <submittedName>
        <fullName evidence="1">Uncharacterized protein</fullName>
    </submittedName>
</protein>
<accession>A0A4Y2SSP8</accession>
<comment type="caution">
    <text evidence="1">The sequence shown here is derived from an EMBL/GenBank/DDBJ whole genome shotgun (WGS) entry which is preliminary data.</text>
</comment>
<name>A0A4Y2SSP8_ARAVE</name>
<reference evidence="1 2" key="1">
    <citation type="journal article" date="2019" name="Sci. Rep.">
        <title>Orb-weaving spider Araneus ventricosus genome elucidates the spidroin gene catalogue.</title>
        <authorList>
            <person name="Kono N."/>
            <person name="Nakamura H."/>
            <person name="Ohtoshi R."/>
            <person name="Moran D.A.P."/>
            <person name="Shinohara A."/>
            <person name="Yoshida Y."/>
            <person name="Fujiwara M."/>
            <person name="Mori M."/>
            <person name="Tomita M."/>
            <person name="Arakawa K."/>
        </authorList>
    </citation>
    <scope>NUCLEOTIDE SEQUENCE [LARGE SCALE GENOMIC DNA]</scope>
</reference>
<dbReference type="AlphaFoldDB" id="A0A4Y2SSP8"/>
<sequence>MNENLNDELSRRPLSTEVLKMDKIFCQGCDRAGRMEKSWFRCQKVPVSKLDSTEDSPSCTINQMFGVKGPLARVARKLAE</sequence>
<organism evidence="1 2">
    <name type="scientific">Araneus ventricosus</name>
    <name type="common">Orbweaver spider</name>
    <name type="synonym">Epeira ventricosa</name>
    <dbReference type="NCBI Taxonomy" id="182803"/>
    <lineage>
        <taxon>Eukaryota</taxon>
        <taxon>Metazoa</taxon>
        <taxon>Ecdysozoa</taxon>
        <taxon>Arthropoda</taxon>
        <taxon>Chelicerata</taxon>
        <taxon>Arachnida</taxon>
        <taxon>Araneae</taxon>
        <taxon>Araneomorphae</taxon>
        <taxon>Entelegynae</taxon>
        <taxon>Araneoidea</taxon>
        <taxon>Araneidae</taxon>
        <taxon>Araneus</taxon>
    </lineage>
</organism>
<gene>
    <name evidence="1" type="ORF">AVEN_52972_1</name>
</gene>
<evidence type="ECO:0000313" key="1">
    <source>
        <dbReference type="EMBL" id="GBN91207.1"/>
    </source>
</evidence>
<evidence type="ECO:0000313" key="2">
    <source>
        <dbReference type="Proteomes" id="UP000499080"/>
    </source>
</evidence>